<evidence type="ECO:0000313" key="2">
    <source>
        <dbReference type="EMBL" id="EIW74879.1"/>
    </source>
</evidence>
<gene>
    <name evidence="2" type="ORF">CONPUDRAFT_77689</name>
</gene>
<reference evidence="3" key="1">
    <citation type="journal article" date="2012" name="Science">
        <title>The Paleozoic origin of enzymatic lignin decomposition reconstructed from 31 fungal genomes.</title>
        <authorList>
            <person name="Floudas D."/>
            <person name="Binder M."/>
            <person name="Riley R."/>
            <person name="Barry K."/>
            <person name="Blanchette R.A."/>
            <person name="Henrissat B."/>
            <person name="Martinez A.T."/>
            <person name="Otillar R."/>
            <person name="Spatafora J.W."/>
            <person name="Yadav J.S."/>
            <person name="Aerts A."/>
            <person name="Benoit I."/>
            <person name="Boyd A."/>
            <person name="Carlson A."/>
            <person name="Copeland A."/>
            <person name="Coutinho P.M."/>
            <person name="de Vries R.P."/>
            <person name="Ferreira P."/>
            <person name="Findley K."/>
            <person name="Foster B."/>
            <person name="Gaskell J."/>
            <person name="Glotzer D."/>
            <person name="Gorecki P."/>
            <person name="Heitman J."/>
            <person name="Hesse C."/>
            <person name="Hori C."/>
            <person name="Igarashi K."/>
            <person name="Jurgens J.A."/>
            <person name="Kallen N."/>
            <person name="Kersten P."/>
            <person name="Kohler A."/>
            <person name="Kuees U."/>
            <person name="Kumar T.K.A."/>
            <person name="Kuo A."/>
            <person name="LaButti K."/>
            <person name="Larrondo L.F."/>
            <person name="Lindquist E."/>
            <person name="Ling A."/>
            <person name="Lombard V."/>
            <person name="Lucas S."/>
            <person name="Lundell T."/>
            <person name="Martin R."/>
            <person name="McLaughlin D.J."/>
            <person name="Morgenstern I."/>
            <person name="Morin E."/>
            <person name="Murat C."/>
            <person name="Nagy L.G."/>
            <person name="Nolan M."/>
            <person name="Ohm R.A."/>
            <person name="Patyshakuliyeva A."/>
            <person name="Rokas A."/>
            <person name="Ruiz-Duenas F.J."/>
            <person name="Sabat G."/>
            <person name="Salamov A."/>
            <person name="Samejima M."/>
            <person name="Schmutz J."/>
            <person name="Slot J.C."/>
            <person name="St John F."/>
            <person name="Stenlid J."/>
            <person name="Sun H."/>
            <person name="Sun S."/>
            <person name="Syed K."/>
            <person name="Tsang A."/>
            <person name="Wiebenga A."/>
            <person name="Young D."/>
            <person name="Pisabarro A."/>
            <person name="Eastwood D.C."/>
            <person name="Martin F."/>
            <person name="Cullen D."/>
            <person name="Grigoriev I.V."/>
            <person name="Hibbett D.S."/>
        </authorList>
    </citation>
    <scope>NUCLEOTIDE SEQUENCE [LARGE SCALE GENOMIC DNA]</scope>
    <source>
        <strain evidence="3">RWD-64-598 SS2</strain>
    </source>
</reference>
<dbReference type="EMBL" id="JH711590">
    <property type="protein sequence ID" value="EIW74879.1"/>
    <property type="molecule type" value="Genomic_DNA"/>
</dbReference>
<evidence type="ECO:0000313" key="3">
    <source>
        <dbReference type="Proteomes" id="UP000053558"/>
    </source>
</evidence>
<protein>
    <submittedName>
        <fullName evidence="2">Uncharacterized protein</fullName>
    </submittedName>
</protein>
<dbReference type="KEGG" id="cput:CONPUDRAFT_77689"/>
<accession>A0A5M3M6A8</accession>
<feature type="region of interest" description="Disordered" evidence="1">
    <location>
        <begin position="85"/>
        <end position="135"/>
    </location>
</feature>
<name>A0A5M3M6A8_CONPW</name>
<organism evidence="2 3">
    <name type="scientific">Coniophora puteana (strain RWD-64-598)</name>
    <name type="common">Brown rot fungus</name>
    <dbReference type="NCBI Taxonomy" id="741705"/>
    <lineage>
        <taxon>Eukaryota</taxon>
        <taxon>Fungi</taxon>
        <taxon>Dikarya</taxon>
        <taxon>Basidiomycota</taxon>
        <taxon>Agaricomycotina</taxon>
        <taxon>Agaricomycetes</taxon>
        <taxon>Agaricomycetidae</taxon>
        <taxon>Boletales</taxon>
        <taxon>Coniophorineae</taxon>
        <taxon>Coniophoraceae</taxon>
        <taxon>Coniophora</taxon>
    </lineage>
</organism>
<evidence type="ECO:0000256" key="1">
    <source>
        <dbReference type="SAM" id="MobiDB-lite"/>
    </source>
</evidence>
<dbReference type="Proteomes" id="UP000053558">
    <property type="component" value="Unassembled WGS sequence"/>
</dbReference>
<dbReference type="AlphaFoldDB" id="A0A5M3M6A8"/>
<comment type="caution">
    <text evidence="2">The sequence shown here is derived from an EMBL/GenBank/DDBJ whole genome shotgun (WGS) entry which is preliminary data.</text>
</comment>
<dbReference type="RefSeq" id="XP_007774940.1">
    <property type="nucleotide sequence ID" value="XM_007776750.1"/>
</dbReference>
<proteinExistence type="predicted"/>
<sequence length="200" mass="21761">MHLTAMARRARAHRCRQRQPTLRRRLITQATVWLQSRRYVPTASRSNAVSVLEADLCGKAVIFAGTEIELIDRFMRANLRSPMMHRGGEPPLGPSGTADVTRLPRPPLRSTPSLPAQTLVGSPTSFPPSRPPASQVTLRQCQFPCRPREAYDDSQGYFGVVKSISSLEDGPSEVGGGVEGVDSNGVLQKSGQGWANDRGA</sequence>
<keyword evidence="3" id="KW-1185">Reference proteome</keyword>
<dbReference type="GeneID" id="19209640"/>
<feature type="region of interest" description="Disordered" evidence="1">
    <location>
        <begin position="168"/>
        <end position="200"/>
    </location>
</feature>